<proteinExistence type="predicted"/>
<evidence type="ECO:0000313" key="2">
    <source>
        <dbReference type="EMBL" id="GAA4882571.1"/>
    </source>
</evidence>
<protein>
    <submittedName>
        <fullName evidence="2">Uncharacterized protein</fullName>
    </submittedName>
</protein>
<evidence type="ECO:0000313" key="3">
    <source>
        <dbReference type="Proteomes" id="UP001500457"/>
    </source>
</evidence>
<name>A0ABP9ELW1_9PSEU</name>
<comment type="caution">
    <text evidence="2">The sequence shown here is derived from an EMBL/GenBank/DDBJ whole genome shotgun (WGS) entry which is preliminary data.</text>
</comment>
<sequence length="199" mass="22038">MDGGPTIQAGHSAAARHVAESNISEDDWDRQRMQQLHSRLGQGFDVSVTDQHDDTRTRTRHTAQEGLIDQAVEQVRDVQGTLTPQGQLDAGDQVVLGTSNVPLDQRAIDWILRSGRTSSPDLSGMPPTQPNAEIENTLRDEISRSNMKQQRQGDERLSELPLPGPESTWRNDERSLPEAWEGGAGAPYSEVLDHLDDEQ</sequence>
<feature type="region of interest" description="Disordered" evidence="1">
    <location>
        <begin position="1"/>
        <end position="60"/>
    </location>
</feature>
<organism evidence="2 3">
    <name type="scientific">Actinomycetospora straminea</name>
    <dbReference type="NCBI Taxonomy" id="663607"/>
    <lineage>
        <taxon>Bacteria</taxon>
        <taxon>Bacillati</taxon>
        <taxon>Actinomycetota</taxon>
        <taxon>Actinomycetes</taxon>
        <taxon>Pseudonocardiales</taxon>
        <taxon>Pseudonocardiaceae</taxon>
        <taxon>Actinomycetospora</taxon>
    </lineage>
</organism>
<keyword evidence="3" id="KW-1185">Reference proteome</keyword>
<evidence type="ECO:0000256" key="1">
    <source>
        <dbReference type="SAM" id="MobiDB-lite"/>
    </source>
</evidence>
<dbReference type="Proteomes" id="UP001500457">
    <property type="component" value="Unassembled WGS sequence"/>
</dbReference>
<feature type="region of interest" description="Disordered" evidence="1">
    <location>
        <begin position="116"/>
        <end position="199"/>
    </location>
</feature>
<accession>A0ABP9ELW1</accession>
<gene>
    <name evidence="2" type="ORF">GCM10023203_37830</name>
</gene>
<dbReference type="EMBL" id="BAABHQ010000010">
    <property type="protein sequence ID" value="GAA4882571.1"/>
    <property type="molecule type" value="Genomic_DNA"/>
</dbReference>
<reference evidence="3" key="1">
    <citation type="journal article" date="2019" name="Int. J. Syst. Evol. Microbiol.">
        <title>The Global Catalogue of Microorganisms (GCM) 10K type strain sequencing project: providing services to taxonomists for standard genome sequencing and annotation.</title>
        <authorList>
            <consortium name="The Broad Institute Genomics Platform"/>
            <consortium name="The Broad Institute Genome Sequencing Center for Infectious Disease"/>
            <person name="Wu L."/>
            <person name="Ma J."/>
        </authorList>
    </citation>
    <scope>NUCLEOTIDE SEQUENCE [LARGE SCALE GENOMIC DNA]</scope>
    <source>
        <strain evidence="3">JCM 17983</strain>
    </source>
</reference>